<dbReference type="AlphaFoldDB" id="A0A5B7HHH3"/>
<evidence type="ECO:0000256" key="1">
    <source>
        <dbReference type="SAM" id="MobiDB-lite"/>
    </source>
</evidence>
<evidence type="ECO:0000313" key="3">
    <source>
        <dbReference type="Proteomes" id="UP000324222"/>
    </source>
</evidence>
<accession>A0A5B7HHH3</accession>
<gene>
    <name evidence="2" type="ORF">E2C01_062507</name>
</gene>
<keyword evidence="3" id="KW-1185">Reference proteome</keyword>
<feature type="compositionally biased region" description="Polar residues" evidence="1">
    <location>
        <begin position="83"/>
        <end position="92"/>
    </location>
</feature>
<organism evidence="2 3">
    <name type="scientific">Portunus trituberculatus</name>
    <name type="common">Swimming crab</name>
    <name type="synonym">Neptunus trituberculatus</name>
    <dbReference type="NCBI Taxonomy" id="210409"/>
    <lineage>
        <taxon>Eukaryota</taxon>
        <taxon>Metazoa</taxon>
        <taxon>Ecdysozoa</taxon>
        <taxon>Arthropoda</taxon>
        <taxon>Crustacea</taxon>
        <taxon>Multicrustacea</taxon>
        <taxon>Malacostraca</taxon>
        <taxon>Eumalacostraca</taxon>
        <taxon>Eucarida</taxon>
        <taxon>Decapoda</taxon>
        <taxon>Pleocyemata</taxon>
        <taxon>Brachyura</taxon>
        <taxon>Eubrachyura</taxon>
        <taxon>Portunoidea</taxon>
        <taxon>Portunidae</taxon>
        <taxon>Portuninae</taxon>
        <taxon>Portunus</taxon>
    </lineage>
</organism>
<feature type="region of interest" description="Disordered" evidence="1">
    <location>
        <begin position="1"/>
        <end position="21"/>
    </location>
</feature>
<protein>
    <submittedName>
        <fullName evidence="2">Uncharacterized protein</fullName>
    </submittedName>
</protein>
<proteinExistence type="predicted"/>
<feature type="region of interest" description="Disordered" evidence="1">
    <location>
        <begin position="83"/>
        <end position="103"/>
    </location>
</feature>
<reference evidence="2 3" key="1">
    <citation type="submission" date="2019-05" db="EMBL/GenBank/DDBJ databases">
        <title>Another draft genome of Portunus trituberculatus and its Hox gene families provides insights of decapod evolution.</title>
        <authorList>
            <person name="Jeong J.-H."/>
            <person name="Song I."/>
            <person name="Kim S."/>
            <person name="Choi T."/>
            <person name="Kim D."/>
            <person name="Ryu S."/>
            <person name="Kim W."/>
        </authorList>
    </citation>
    <scope>NUCLEOTIDE SEQUENCE [LARGE SCALE GENOMIC DNA]</scope>
    <source>
        <tissue evidence="2">Muscle</tissue>
    </source>
</reference>
<evidence type="ECO:0000313" key="2">
    <source>
        <dbReference type="EMBL" id="MPC68308.1"/>
    </source>
</evidence>
<dbReference type="Proteomes" id="UP000324222">
    <property type="component" value="Unassembled WGS sequence"/>
</dbReference>
<sequence>MALRLRGYTGGEDPNPPPRDVLPLVIVALPARKEQHKQRKRDQTVSVRKRGARDCQRFALDLWWANPSNGVDCSNHSTSCLCGTRGPQWTSPSPGPRGGRAQP</sequence>
<dbReference type="EMBL" id="VSRR010027642">
    <property type="protein sequence ID" value="MPC68308.1"/>
    <property type="molecule type" value="Genomic_DNA"/>
</dbReference>
<name>A0A5B7HHH3_PORTR</name>
<comment type="caution">
    <text evidence="2">The sequence shown here is derived from an EMBL/GenBank/DDBJ whole genome shotgun (WGS) entry which is preliminary data.</text>
</comment>